<dbReference type="AlphaFoldDB" id="A0A6A8D8B6"/>
<evidence type="ECO:0000256" key="1">
    <source>
        <dbReference type="ARBA" id="ARBA00004141"/>
    </source>
</evidence>
<dbReference type="InterPro" id="IPR003339">
    <property type="entry name" value="ABC/ECF_trnsptr_transmembrane"/>
</dbReference>
<evidence type="ECO:0000256" key="5">
    <source>
        <dbReference type="SAM" id="Phobius"/>
    </source>
</evidence>
<name>A0A6A8D8B6_9BACI</name>
<keyword evidence="4 5" id="KW-0472">Membrane</keyword>
<evidence type="ECO:0000256" key="4">
    <source>
        <dbReference type="ARBA" id="ARBA00023136"/>
    </source>
</evidence>
<keyword evidence="3 5" id="KW-1133">Transmembrane helix</keyword>
<keyword evidence="7" id="KW-1185">Reference proteome</keyword>
<feature type="transmembrane region" description="Helical" evidence="5">
    <location>
        <begin position="235"/>
        <end position="257"/>
    </location>
</feature>
<dbReference type="GO" id="GO:0006824">
    <property type="term" value="P:cobalt ion transport"/>
    <property type="evidence" value="ECO:0007669"/>
    <property type="project" value="TreeGrafter"/>
</dbReference>
<dbReference type="PANTHER" id="PTHR43723:SF1">
    <property type="entry name" value="COBALT TRANSPORT PROTEIN CBIQ"/>
    <property type="match status" value="1"/>
</dbReference>
<proteinExistence type="predicted"/>
<dbReference type="Proteomes" id="UP000799092">
    <property type="component" value="Unassembled WGS sequence"/>
</dbReference>
<dbReference type="Pfam" id="PF02361">
    <property type="entry name" value="CbiQ"/>
    <property type="match status" value="1"/>
</dbReference>
<dbReference type="RefSeq" id="WP_338079224.1">
    <property type="nucleotide sequence ID" value="NZ_WJNG01000002.1"/>
</dbReference>
<feature type="transmembrane region" description="Helical" evidence="5">
    <location>
        <begin position="114"/>
        <end position="134"/>
    </location>
</feature>
<reference evidence="6" key="1">
    <citation type="submission" date="2019-11" db="EMBL/GenBank/DDBJ databases">
        <authorList>
            <person name="Li J."/>
        </authorList>
    </citation>
    <scope>NUCLEOTIDE SEQUENCE</scope>
    <source>
        <strain evidence="6">B6B</strain>
    </source>
</reference>
<protein>
    <submittedName>
        <fullName evidence="6">Energy-coupling factor transporter transmembrane protein EcfT</fullName>
    </submittedName>
</protein>
<gene>
    <name evidence="6" type="ORF">GH741_03970</name>
</gene>
<feature type="transmembrane region" description="Helical" evidence="5">
    <location>
        <begin position="62"/>
        <end position="83"/>
    </location>
</feature>
<dbReference type="PANTHER" id="PTHR43723">
    <property type="entry name" value="COBALT TRANSPORT PROTEIN CBIQ"/>
    <property type="match status" value="1"/>
</dbReference>
<evidence type="ECO:0000256" key="2">
    <source>
        <dbReference type="ARBA" id="ARBA00022692"/>
    </source>
</evidence>
<dbReference type="InterPro" id="IPR052770">
    <property type="entry name" value="Cobalt_transport_CbiQ"/>
</dbReference>
<feature type="transmembrane region" description="Helical" evidence="5">
    <location>
        <begin position="21"/>
        <end position="50"/>
    </location>
</feature>
<keyword evidence="2 5" id="KW-0812">Transmembrane</keyword>
<evidence type="ECO:0000256" key="3">
    <source>
        <dbReference type="ARBA" id="ARBA00022989"/>
    </source>
</evidence>
<comment type="subcellular location">
    <subcellularLocation>
        <location evidence="1">Membrane</location>
        <topology evidence="1">Multi-pass membrane protein</topology>
    </subcellularLocation>
</comment>
<accession>A0A6A8D8B6</accession>
<dbReference type="CDD" id="cd16914">
    <property type="entry name" value="EcfT"/>
    <property type="match status" value="1"/>
</dbReference>
<organism evidence="6 7">
    <name type="scientific">Aquibacillus halophilus</name>
    <dbReference type="NCBI Taxonomy" id="930132"/>
    <lineage>
        <taxon>Bacteria</taxon>
        <taxon>Bacillati</taxon>
        <taxon>Bacillota</taxon>
        <taxon>Bacilli</taxon>
        <taxon>Bacillales</taxon>
        <taxon>Bacillaceae</taxon>
        <taxon>Aquibacillus</taxon>
    </lineage>
</organism>
<sequence length="267" mass="31385">MEFNFSFQETWLHKTNPSLKFIIIVFLFICMLFVHNINFLINFMLGTLLLYLFFTGHPWKRLILISIPFLLIFLTSSTSMIFFGKGDTTWLKWGLVHITEESFIRGVHLGFRGIVFAALGIIFALTTRPVYLFYSLMQQLKLKPKYAYSFMAAFRLIPIMLEELLTLRYALKVRGVKNQRGVKGFYQKIKHYSIPMLAQSIRRAHRIAVAMEAKRFSVATNRTFYYQIGFTKYDLLFIFYFLALFGLSFATTAYFPYLPIEDVRYNG</sequence>
<evidence type="ECO:0000313" key="7">
    <source>
        <dbReference type="Proteomes" id="UP000799092"/>
    </source>
</evidence>
<comment type="caution">
    <text evidence="6">The sequence shown here is derived from an EMBL/GenBank/DDBJ whole genome shotgun (WGS) entry which is preliminary data.</text>
</comment>
<dbReference type="EMBL" id="WJNG01000002">
    <property type="protein sequence ID" value="MRH41828.1"/>
    <property type="molecule type" value="Genomic_DNA"/>
</dbReference>
<dbReference type="GO" id="GO:0043190">
    <property type="term" value="C:ATP-binding cassette (ABC) transporter complex"/>
    <property type="evidence" value="ECO:0007669"/>
    <property type="project" value="TreeGrafter"/>
</dbReference>
<evidence type="ECO:0000313" key="6">
    <source>
        <dbReference type="EMBL" id="MRH41828.1"/>
    </source>
</evidence>